<dbReference type="PANTHER" id="PTHR43687">
    <property type="entry name" value="ADENYLYLSULFATE REDUCTASE, BETA SUBUNIT"/>
    <property type="match status" value="1"/>
</dbReference>
<dbReference type="eggNOG" id="COG2006">
    <property type="taxonomic scope" value="Bacteria"/>
</dbReference>
<keyword evidence="7" id="KW-1185">Reference proteome</keyword>
<keyword evidence="4" id="KW-0411">Iron-sulfur</keyword>
<dbReference type="Pfam" id="PF04015">
    <property type="entry name" value="DUF362"/>
    <property type="match status" value="1"/>
</dbReference>
<feature type="domain" description="4Fe-4S ferredoxin-type" evidence="5">
    <location>
        <begin position="347"/>
        <end position="376"/>
    </location>
</feature>
<evidence type="ECO:0000256" key="3">
    <source>
        <dbReference type="ARBA" id="ARBA00023004"/>
    </source>
</evidence>
<evidence type="ECO:0000259" key="5">
    <source>
        <dbReference type="PROSITE" id="PS51379"/>
    </source>
</evidence>
<dbReference type="InterPro" id="IPR007160">
    <property type="entry name" value="DUF362"/>
</dbReference>
<dbReference type="KEGG" id="dal:Dalk_1152"/>
<proteinExistence type="predicted"/>
<keyword evidence="2" id="KW-0479">Metal-binding</keyword>
<dbReference type="InterPro" id="IPR050572">
    <property type="entry name" value="Fe-S_Ferredoxin"/>
</dbReference>
<organism evidence="6 7">
    <name type="scientific">Desulfatibacillum aliphaticivorans</name>
    <dbReference type="NCBI Taxonomy" id="218208"/>
    <lineage>
        <taxon>Bacteria</taxon>
        <taxon>Pseudomonadati</taxon>
        <taxon>Thermodesulfobacteriota</taxon>
        <taxon>Desulfobacteria</taxon>
        <taxon>Desulfobacterales</taxon>
        <taxon>Desulfatibacillaceae</taxon>
        <taxon>Desulfatibacillum</taxon>
    </lineage>
</organism>
<dbReference type="AlphaFoldDB" id="B8F9A9"/>
<dbReference type="PANTHER" id="PTHR43687:SF1">
    <property type="entry name" value="FERREDOXIN III"/>
    <property type="match status" value="1"/>
</dbReference>
<reference evidence="6 7" key="1">
    <citation type="journal article" date="2012" name="Environ. Microbiol.">
        <title>The genome sequence of Desulfatibacillum alkenivorans AK-01: a blueprint for anaerobic alkane oxidation.</title>
        <authorList>
            <person name="Callaghan A.V."/>
            <person name="Morris B.E."/>
            <person name="Pereira I.A."/>
            <person name="McInerney M.J."/>
            <person name="Austin R.N."/>
            <person name="Groves J.T."/>
            <person name="Kukor J.J."/>
            <person name="Suflita J.M."/>
            <person name="Young L.Y."/>
            <person name="Zylstra G.J."/>
            <person name="Wawrik B."/>
        </authorList>
    </citation>
    <scope>NUCLEOTIDE SEQUENCE [LARGE SCALE GENOMIC DNA]</scope>
    <source>
        <strain evidence="6 7">AK-01</strain>
    </source>
</reference>
<dbReference type="SUPFAM" id="SSF54862">
    <property type="entry name" value="4Fe-4S ferredoxins"/>
    <property type="match status" value="1"/>
</dbReference>
<evidence type="ECO:0000313" key="6">
    <source>
        <dbReference type="EMBL" id="ACL02855.1"/>
    </source>
</evidence>
<name>B8F9A9_DESAL</name>
<keyword evidence="3" id="KW-0408">Iron</keyword>
<evidence type="ECO:0000256" key="4">
    <source>
        <dbReference type="ARBA" id="ARBA00023014"/>
    </source>
</evidence>
<evidence type="ECO:0000256" key="2">
    <source>
        <dbReference type="ARBA" id="ARBA00022723"/>
    </source>
</evidence>
<dbReference type="GO" id="GO:0051539">
    <property type="term" value="F:4 iron, 4 sulfur cluster binding"/>
    <property type="evidence" value="ECO:0007669"/>
    <property type="project" value="UniProtKB-KW"/>
</dbReference>
<dbReference type="Gene3D" id="3.30.70.20">
    <property type="match status" value="1"/>
</dbReference>
<dbReference type="Pfam" id="PF13237">
    <property type="entry name" value="Fer4_10"/>
    <property type="match status" value="1"/>
</dbReference>
<accession>B8F9A9</accession>
<gene>
    <name evidence="6" type="ordered locus">Dalk_1152</name>
</gene>
<dbReference type="PROSITE" id="PS51379">
    <property type="entry name" value="4FE4S_FER_2"/>
    <property type="match status" value="2"/>
</dbReference>
<dbReference type="InterPro" id="IPR017896">
    <property type="entry name" value="4Fe4S_Fe-S-bd"/>
</dbReference>
<sequence length="385" mass="42699">MKTIVALMRCKEYDFETLKDVVARGVTAAGFDLSSLGGLRVALKPNLLMPSHPDKCVVTHPVFFRAVASIVKDYGGHPVLIENPNFFSLENTLKKAGYGPIVEELGIEVADPVPTRPLHWEHAKLYRTIDISAAYFEADVILNLVKFKTHSYSYVTGAVKHWFGTIPGLKKSRMHMRVPDQMDFADYLLDLYGGLKYGLGDGRRIFHIVDGVRSMEGEGPGPTGSPRDWGVVIAGEDAIAVDWVAVKTAGLDADKAYTLVQGFKRDFGPNSPDDIQVLGESIQDLACRFTPPKNTVYGGVVWPLTSKTVKNWLVEKPAPNPEKCVLCYQCMKTCPAEAISKPREGKKTPVFDYRKCIRCFCCMEICPEAAIGLKKGTLQWLFSFK</sequence>
<dbReference type="eggNOG" id="COG1145">
    <property type="taxonomic scope" value="Bacteria"/>
</dbReference>
<dbReference type="InterPro" id="IPR017900">
    <property type="entry name" value="4Fe4S_Fe_S_CS"/>
</dbReference>
<dbReference type="PROSITE" id="PS00198">
    <property type="entry name" value="4FE4S_FER_1"/>
    <property type="match status" value="2"/>
</dbReference>
<dbReference type="EMBL" id="CP001322">
    <property type="protein sequence ID" value="ACL02855.1"/>
    <property type="molecule type" value="Genomic_DNA"/>
</dbReference>
<feature type="domain" description="4Fe-4S ferredoxin-type" evidence="5">
    <location>
        <begin position="315"/>
        <end position="344"/>
    </location>
</feature>
<evidence type="ECO:0000313" key="7">
    <source>
        <dbReference type="Proteomes" id="UP000000739"/>
    </source>
</evidence>
<dbReference type="Proteomes" id="UP000000739">
    <property type="component" value="Chromosome"/>
</dbReference>
<dbReference type="HOGENOM" id="CLU_058393_1_0_7"/>
<evidence type="ECO:0000256" key="1">
    <source>
        <dbReference type="ARBA" id="ARBA00022485"/>
    </source>
</evidence>
<dbReference type="GO" id="GO:0046872">
    <property type="term" value="F:metal ion binding"/>
    <property type="evidence" value="ECO:0007669"/>
    <property type="project" value="UniProtKB-KW"/>
</dbReference>
<dbReference type="RefSeq" id="WP_012610292.1">
    <property type="nucleotide sequence ID" value="NC_011768.1"/>
</dbReference>
<protein>
    <recommendedName>
        <fullName evidence="5">4Fe-4S ferredoxin-type domain-containing protein</fullName>
    </recommendedName>
</protein>
<keyword evidence="1" id="KW-0004">4Fe-4S</keyword>